<dbReference type="Proteomes" id="UP000516422">
    <property type="component" value="Chromosome"/>
</dbReference>
<dbReference type="GeneID" id="91464169"/>
<proteinExistence type="predicted"/>
<protein>
    <submittedName>
        <fullName evidence="1">Uncharacterized protein</fullName>
    </submittedName>
</protein>
<sequence length="162" mass="16954">MFEVTIEHPGIEDRTYFADRQGELRNIVWGVARAQGKPTTNDREMIAIVGGIASDWAIRGEATLKVHDVTVIVRDPAGCDGHAGEDGVLLGGPETCDGSCKPRPRFSLAAAADLTCALDDAELDATGGCGPCGLEAGQMCAGCGKCNCHTHETCVRPAGERA</sequence>
<gene>
    <name evidence="1" type="ORF">HEP81_04617</name>
</gene>
<accession>A0A7H1Q3L0</accession>
<dbReference type="EMBL" id="CP051006">
    <property type="protein sequence ID" value="QNT94890.1"/>
    <property type="molecule type" value="Genomic_DNA"/>
</dbReference>
<dbReference type="KEGG" id="sgf:HEP81_04617"/>
<reference evidence="1 2" key="1">
    <citation type="submission" date="2020-04" db="EMBL/GenBank/DDBJ databases">
        <title>Characterization and engineering of Streptomyces griseofuscus DSM40191 as a potential heterologous host for expression of BGCs.</title>
        <authorList>
            <person name="Gren T."/>
            <person name="Whitford C.M."/>
            <person name="Mohite O.S."/>
            <person name="Joergensen T.S."/>
            <person name="Nielsen J.B."/>
            <person name="Lee S.Y."/>
            <person name="Weber T."/>
        </authorList>
    </citation>
    <scope>NUCLEOTIDE SEQUENCE [LARGE SCALE GENOMIC DNA]</scope>
    <source>
        <strain evidence="1 2">DSM 40191</strain>
    </source>
</reference>
<organism evidence="1 2">
    <name type="scientific">Streptomyces griseofuscus</name>
    <dbReference type="NCBI Taxonomy" id="146922"/>
    <lineage>
        <taxon>Bacteria</taxon>
        <taxon>Bacillati</taxon>
        <taxon>Actinomycetota</taxon>
        <taxon>Actinomycetes</taxon>
        <taxon>Kitasatosporales</taxon>
        <taxon>Streptomycetaceae</taxon>
        <taxon>Streptomyces</taxon>
    </lineage>
</organism>
<dbReference type="RefSeq" id="WP_037653657.1">
    <property type="nucleotide sequence ID" value="NZ_CP051006.1"/>
</dbReference>
<evidence type="ECO:0000313" key="1">
    <source>
        <dbReference type="EMBL" id="QNT94890.1"/>
    </source>
</evidence>
<name>A0A7H1Q3L0_9ACTN</name>
<evidence type="ECO:0000313" key="2">
    <source>
        <dbReference type="Proteomes" id="UP000516422"/>
    </source>
</evidence>
<dbReference type="AlphaFoldDB" id="A0A7H1Q3L0"/>